<feature type="transmembrane region" description="Helical" evidence="8">
    <location>
        <begin position="549"/>
        <end position="568"/>
    </location>
</feature>
<dbReference type="InterPro" id="IPR038766">
    <property type="entry name" value="Membrane_comp_ABC_pdt"/>
</dbReference>
<keyword evidence="3 8" id="KW-0812">Transmembrane</keyword>
<evidence type="ECO:0000256" key="5">
    <source>
        <dbReference type="ARBA" id="ARBA00023136"/>
    </source>
</evidence>
<dbReference type="Pfam" id="PF02687">
    <property type="entry name" value="FtsX"/>
    <property type="match status" value="2"/>
</dbReference>
<dbReference type="InterPro" id="IPR003838">
    <property type="entry name" value="ABC3_permease_C"/>
</dbReference>
<evidence type="ECO:0000313" key="11">
    <source>
        <dbReference type="Proteomes" id="UP000647235"/>
    </source>
</evidence>
<feature type="transmembrane region" description="Helical" evidence="8">
    <location>
        <begin position="574"/>
        <end position="590"/>
    </location>
</feature>
<feature type="transmembrane region" description="Helical" evidence="8">
    <location>
        <begin position="507"/>
        <end position="528"/>
    </location>
</feature>
<feature type="transmembrane region" description="Helical" evidence="8">
    <location>
        <begin position="674"/>
        <end position="694"/>
    </location>
</feature>
<protein>
    <submittedName>
        <fullName evidence="10">FtsX-like permease family protein</fullName>
    </submittedName>
</protein>
<evidence type="ECO:0000256" key="4">
    <source>
        <dbReference type="ARBA" id="ARBA00022989"/>
    </source>
</evidence>
<keyword evidence="2" id="KW-1003">Cell membrane</keyword>
<dbReference type="EMBL" id="JACOOY010000008">
    <property type="protein sequence ID" value="MBC5665204.1"/>
    <property type="molecule type" value="Genomic_DNA"/>
</dbReference>
<evidence type="ECO:0000313" key="10">
    <source>
        <dbReference type="EMBL" id="MBC5665204.1"/>
    </source>
</evidence>
<feature type="region of interest" description="Disordered" evidence="7">
    <location>
        <begin position="263"/>
        <end position="296"/>
    </location>
</feature>
<keyword evidence="6" id="KW-0175">Coiled coil</keyword>
<evidence type="ECO:0000256" key="3">
    <source>
        <dbReference type="ARBA" id="ARBA00022692"/>
    </source>
</evidence>
<organism evidence="10 11">
    <name type="scientific">Dorea hominis</name>
    <dbReference type="NCBI Taxonomy" id="2763040"/>
    <lineage>
        <taxon>Bacteria</taxon>
        <taxon>Bacillati</taxon>
        <taxon>Bacillota</taxon>
        <taxon>Clostridia</taxon>
        <taxon>Lachnospirales</taxon>
        <taxon>Lachnospiraceae</taxon>
        <taxon>Dorea</taxon>
    </lineage>
</organism>
<evidence type="ECO:0000256" key="8">
    <source>
        <dbReference type="SAM" id="Phobius"/>
    </source>
</evidence>
<dbReference type="RefSeq" id="WP_118659605.1">
    <property type="nucleotide sequence ID" value="NZ_JACOOY010000008.1"/>
</dbReference>
<keyword evidence="4 8" id="KW-1133">Transmembrane helix</keyword>
<evidence type="ECO:0000256" key="6">
    <source>
        <dbReference type="SAM" id="Coils"/>
    </source>
</evidence>
<sequence length="1037" mass="116753">MKVTHKDFLMELKKSPGRFLSMLFIVALGVAFFSGIRASEPSMRVTGDAYFDGADLMDVKAVSTLGITREDIQAFNEADTIEKAEGAYSADVLSDTKDDQFVLHMMTLPKNMNKVTVSKGRMPEKAGECLADEEMDYKIGDRIVVKSGTDDPLSDTLTTDTYTVVGIGNSPCYISFNRGSTTIGKGTIDGFLVVSEDTFALDTYTEACMQVKGTKTLTAYTDAYEKKVEKATDQIETLGKKRGRIRRQELVNEANDKIAKAEKKLEKGKKTSGEKLKKAEKKIKDGEKKLSAGKKELANGRQKLVNARKTLKAKEKELDQGEKEYRAGKAQLRAGRQKLKKGWSEYRTNEAQYEQMSAQMAGIEAATSQLAEAKAKLEAGKKELEASEAKLTASERKLAKAKSKLKSGRKQIKNAYREISEQEKKLTKGEQEFTESEKKLEKAKASYKKGKKEAQEKIKKAEKKVSDAKKKVADIPKAKWYIADRNDLPEYTSYGENADRMRAIGKVFPVIFFLVAALISLTSMTRMVEEQRTQIGTMKALGYGKAAIASKYIGYALLASAIGSVMGFLIGEKIFPFIIIYAYGIMYLHIPEILIPYHWGYAAFASGVAVACTLLATIEACYRELGGTPAVLMRPPAPKIGRRVFLERIGFLWKHLSFTWKSTIRNLMRYKKRFFMTIFGIGGCMALMLVGFGLRDSIFEIADLQYSEIQYYDGSVYLKENLTEKEIDNLDDFLTKDSDVIRHMKAKMQSVTLAKGKKKRATYECVFGEPEDVRDYVHFRDRRSHTPYKLTDDGAIISEKTAKLLNAKAGDTIRIKDEENGDKKVKILKICENYMGHYLYLTPACYEKIYGEKPEYNCFLFTIRDGYSQKQKEDAGKKILARKEVLNVSYMHEIREQLDDMLKSLNLVIVVLIISAGMLAFVVLYNLNNINIAERQRELATLKVLGFYDQEVGAYVYRENLILTLIGAGVGIGIGRILHLFIIQTVEVDAAMFGRNINPPSYLYSFLFTVLFSIIINGVMYFKLRKIDMVESLKSVE</sequence>
<feature type="transmembrane region" description="Helical" evidence="8">
    <location>
        <begin position="961"/>
        <end position="982"/>
    </location>
</feature>
<name>A0ABR7EV60_9FIRM</name>
<evidence type="ECO:0000256" key="7">
    <source>
        <dbReference type="SAM" id="MobiDB-lite"/>
    </source>
</evidence>
<evidence type="ECO:0000256" key="2">
    <source>
        <dbReference type="ARBA" id="ARBA00022475"/>
    </source>
</evidence>
<feature type="domain" description="ABC3 transporter permease C-terminal" evidence="9">
    <location>
        <begin position="911"/>
        <end position="1028"/>
    </location>
</feature>
<evidence type="ECO:0000256" key="1">
    <source>
        <dbReference type="ARBA" id="ARBA00004651"/>
    </source>
</evidence>
<dbReference type="PANTHER" id="PTHR30287:SF1">
    <property type="entry name" value="INNER MEMBRANE PROTEIN"/>
    <property type="match status" value="1"/>
</dbReference>
<accession>A0ABR7EV60</accession>
<keyword evidence="11" id="KW-1185">Reference proteome</keyword>
<feature type="transmembrane region" description="Helical" evidence="8">
    <location>
        <begin position="905"/>
        <end position="927"/>
    </location>
</feature>
<evidence type="ECO:0000259" key="9">
    <source>
        <dbReference type="Pfam" id="PF02687"/>
    </source>
</evidence>
<reference evidence="10 11" key="1">
    <citation type="submission" date="2020-08" db="EMBL/GenBank/DDBJ databases">
        <title>Genome public.</title>
        <authorList>
            <person name="Liu C."/>
            <person name="Sun Q."/>
        </authorList>
    </citation>
    <scope>NUCLEOTIDE SEQUENCE [LARGE SCALE GENOMIC DNA]</scope>
    <source>
        <strain evidence="10 11">NSJ-36</strain>
    </source>
</reference>
<dbReference type="Proteomes" id="UP000647235">
    <property type="component" value="Unassembled WGS sequence"/>
</dbReference>
<feature type="transmembrane region" description="Helical" evidence="8">
    <location>
        <begin position="1002"/>
        <end position="1022"/>
    </location>
</feature>
<gene>
    <name evidence="10" type="ORF">H8S07_07910</name>
</gene>
<keyword evidence="5 8" id="KW-0472">Membrane</keyword>
<feature type="coiled-coil region" evidence="6">
    <location>
        <begin position="363"/>
        <end position="471"/>
    </location>
</feature>
<comment type="caution">
    <text evidence="10">The sequence shown here is derived from an EMBL/GenBank/DDBJ whole genome shotgun (WGS) entry which is preliminary data.</text>
</comment>
<comment type="subcellular location">
    <subcellularLocation>
        <location evidence="1">Cell membrane</location>
        <topology evidence="1">Multi-pass membrane protein</topology>
    </subcellularLocation>
</comment>
<proteinExistence type="predicted"/>
<feature type="domain" description="ABC3 transporter permease C-terminal" evidence="9">
    <location>
        <begin position="507"/>
        <end position="622"/>
    </location>
</feature>
<dbReference type="PANTHER" id="PTHR30287">
    <property type="entry name" value="MEMBRANE COMPONENT OF PREDICTED ABC SUPERFAMILY METABOLITE UPTAKE TRANSPORTER"/>
    <property type="match status" value="1"/>
</dbReference>